<comment type="caution">
    <text evidence="2">The sequence shown here is derived from an EMBL/GenBank/DDBJ whole genome shotgun (WGS) entry which is preliminary data.</text>
</comment>
<dbReference type="EMBL" id="BMAU01021377">
    <property type="protein sequence ID" value="GFY26781.1"/>
    <property type="molecule type" value="Genomic_DNA"/>
</dbReference>
<dbReference type="AlphaFoldDB" id="A0A8X6W2M9"/>
<dbReference type="Gene3D" id="3.30.420.10">
    <property type="entry name" value="Ribonuclease H-like superfamily/Ribonuclease H"/>
    <property type="match status" value="1"/>
</dbReference>
<name>A0A8X6W2M9_TRICX</name>
<dbReference type="Pfam" id="PF13358">
    <property type="entry name" value="DDE_3"/>
    <property type="match status" value="1"/>
</dbReference>
<proteinExistence type="predicted"/>
<protein>
    <submittedName>
        <fullName evidence="2">Transposable element Tcb1 transposase</fullName>
    </submittedName>
</protein>
<keyword evidence="3" id="KW-1185">Reference proteome</keyword>
<evidence type="ECO:0000313" key="2">
    <source>
        <dbReference type="EMBL" id="GFY26781.1"/>
    </source>
</evidence>
<dbReference type="InterPro" id="IPR036397">
    <property type="entry name" value="RNaseH_sf"/>
</dbReference>
<gene>
    <name evidence="2" type="primary">X975_17161</name>
    <name evidence="2" type="ORF">TNCV_4375271</name>
</gene>
<evidence type="ECO:0000313" key="3">
    <source>
        <dbReference type="Proteomes" id="UP000887159"/>
    </source>
</evidence>
<dbReference type="GO" id="GO:0003676">
    <property type="term" value="F:nucleic acid binding"/>
    <property type="evidence" value="ECO:0007669"/>
    <property type="project" value="InterPro"/>
</dbReference>
<organism evidence="2 3">
    <name type="scientific">Trichonephila clavipes</name>
    <name type="common">Golden silk orbweaver</name>
    <name type="synonym">Nephila clavipes</name>
    <dbReference type="NCBI Taxonomy" id="2585209"/>
    <lineage>
        <taxon>Eukaryota</taxon>
        <taxon>Metazoa</taxon>
        <taxon>Ecdysozoa</taxon>
        <taxon>Arthropoda</taxon>
        <taxon>Chelicerata</taxon>
        <taxon>Arachnida</taxon>
        <taxon>Araneae</taxon>
        <taxon>Araneomorphae</taxon>
        <taxon>Entelegynae</taxon>
        <taxon>Araneoidea</taxon>
        <taxon>Nephilidae</taxon>
        <taxon>Trichonephila</taxon>
    </lineage>
</organism>
<dbReference type="InterPro" id="IPR038717">
    <property type="entry name" value="Tc1-like_DDE_dom"/>
</dbReference>
<evidence type="ECO:0000259" key="1">
    <source>
        <dbReference type="Pfam" id="PF13358"/>
    </source>
</evidence>
<dbReference type="Proteomes" id="UP000887159">
    <property type="component" value="Unassembled WGS sequence"/>
</dbReference>
<sequence>MTSRKRIEDSERWRAFGRIEAGQSIHRCCSFLRRSSFCNFTFMETIPNHTDSFRRPVGGRPRVTTPRGRLIYYYCSQEESQSDLHTCGICGYSVHWLWCKQGTRNQPQNITEHHEFRGGTIMVWAGILLGYRTDLHLFKQGSATVVRYRDGVLESILRLYNAAVGPIFVLMDDNAHPHRADIVDDYLESEGIARTEWTAYSPDLNPIENLWDVLGRALSLRFQPPATLIVL</sequence>
<feature type="domain" description="Tc1-like transposase DDE" evidence="1">
    <location>
        <begin position="152"/>
        <end position="219"/>
    </location>
</feature>
<accession>A0A8X6W2M9</accession>
<reference evidence="2" key="1">
    <citation type="submission" date="2020-08" db="EMBL/GenBank/DDBJ databases">
        <title>Multicomponent nature underlies the extraordinary mechanical properties of spider dragline silk.</title>
        <authorList>
            <person name="Kono N."/>
            <person name="Nakamura H."/>
            <person name="Mori M."/>
            <person name="Yoshida Y."/>
            <person name="Ohtoshi R."/>
            <person name="Malay A.D."/>
            <person name="Moran D.A.P."/>
            <person name="Tomita M."/>
            <person name="Numata K."/>
            <person name="Arakawa K."/>
        </authorList>
    </citation>
    <scope>NUCLEOTIDE SEQUENCE</scope>
</reference>